<evidence type="ECO:0000256" key="1">
    <source>
        <dbReference type="SAM" id="MobiDB-lite"/>
    </source>
</evidence>
<organism evidence="3 4">
    <name type="scientific">Magnaporthiopsis poae (strain ATCC 64411 / 73-15)</name>
    <name type="common">Kentucky bluegrass fungus</name>
    <name type="synonym">Magnaporthe poae</name>
    <dbReference type="NCBI Taxonomy" id="644358"/>
    <lineage>
        <taxon>Eukaryota</taxon>
        <taxon>Fungi</taxon>
        <taxon>Dikarya</taxon>
        <taxon>Ascomycota</taxon>
        <taxon>Pezizomycotina</taxon>
        <taxon>Sordariomycetes</taxon>
        <taxon>Sordariomycetidae</taxon>
        <taxon>Magnaporthales</taxon>
        <taxon>Magnaporthaceae</taxon>
        <taxon>Magnaporthiopsis</taxon>
    </lineage>
</organism>
<dbReference type="VEuPathDB" id="FungiDB:MAPG_08987"/>
<evidence type="ECO:0000313" key="2">
    <source>
        <dbReference type="EMBL" id="KLU90020.1"/>
    </source>
</evidence>
<evidence type="ECO:0000313" key="3">
    <source>
        <dbReference type="EnsemblFungi" id="MAPG_08987T0"/>
    </source>
</evidence>
<sequence length="404" mass="44695">MAHEADEAQEAPHQTASPTPADAQLGGSFDTGWPAKSLWSAQPRPRPTSQAIPSPSPAVNERELFGGAAPGKQTHGPLSSDRESKLDASVGSGGDGPLRGQRPSPRIFPDPNETSKGYSEKEIILKYGPLIRGGHDKTPRHEKTPEELWIERMIRRDLRSIEYLKPRAERSTSMRGHYRTAARDAWQRLQENFQWLHAARGHRMTLRPGHDIDAAVASLDVRKHGWDAVPRPSRKRQRRLSSPGEEDKDIIDDNDNGNNDNGNNDNGEADRTGRRRRAAKAQLKQDIRRLKKSLGMVSPDEGENDVAAAAADGNAKTKKEELIAEAVIGSPPTSPRRGFPRGRARYIVEYARDKKKPLWWDSKTDTFLYAGAFPFPLPDLWGKDAAASPGEGGEAEDGEQQKKS</sequence>
<accession>A0A0C4E8R9</accession>
<dbReference type="Proteomes" id="UP000011715">
    <property type="component" value="Unassembled WGS sequence"/>
</dbReference>
<dbReference type="AlphaFoldDB" id="A0A0C4E8R9"/>
<reference evidence="2" key="3">
    <citation type="submission" date="2011-03" db="EMBL/GenBank/DDBJ databases">
        <title>Annotation of Magnaporthe poae ATCC 64411.</title>
        <authorList>
            <person name="Ma L.-J."/>
            <person name="Dead R."/>
            <person name="Young S.K."/>
            <person name="Zeng Q."/>
            <person name="Gargeya S."/>
            <person name="Fitzgerald M."/>
            <person name="Haas B."/>
            <person name="Abouelleil A."/>
            <person name="Alvarado L."/>
            <person name="Arachchi H.M."/>
            <person name="Berlin A."/>
            <person name="Brown A."/>
            <person name="Chapman S.B."/>
            <person name="Chen Z."/>
            <person name="Dunbar C."/>
            <person name="Freedman E."/>
            <person name="Gearin G."/>
            <person name="Gellesch M."/>
            <person name="Goldberg J."/>
            <person name="Griggs A."/>
            <person name="Gujja S."/>
            <person name="Heiman D."/>
            <person name="Howarth C."/>
            <person name="Larson L."/>
            <person name="Lui A."/>
            <person name="MacDonald P.J.P."/>
            <person name="Mehta T."/>
            <person name="Montmayeur A."/>
            <person name="Murphy C."/>
            <person name="Neiman D."/>
            <person name="Pearson M."/>
            <person name="Priest M."/>
            <person name="Roberts A."/>
            <person name="Saif S."/>
            <person name="Shea T."/>
            <person name="Shenoy N."/>
            <person name="Sisk P."/>
            <person name="Stolte C."/>
            <person name="Sykes S."/>
            <person name="Yandava C."/>
            <person name="Wortman J."/>
            <person name="Nusbaum C."/>
            <person name="Birren B."/>
        </authorList>
    </citation>
    <scope>NUCLEOTIDE SEQUENCE</scope>
    <source>
        <strain evidence="2">ATCC 64411</strain>
    </source>
</reference>
<gene>
    <name evidence="2" type="ORF">MAPG_08987</name>
</gene>
<protein>
    <submittedName>
        <fullName evidence="2 3">Uncharacterized protein</fullName>
    </submittedName>
</protein>
<reference evidence="3" key="5">
    <citation type="submission" date="2015-06" db="UniProtKB">
        <authorList>
            <consortium name="EnsemblFungi"/>
        </authorList>
    </citation>
    <scope>IDENTIFICATION</scope>
    <source>
        <strain evidence="3">ATCC 64411</strain>
    </source>
</reference>
<dbReference type="EMBL" id="ADBL01002197">
    <property type="status" value="NOT_ANNOTATED_CDS"/>
    <property type="molecule type" value="Genomic_DNA"/>
</dbReference>
<feature type="region of interest" description="Disordered" evidence="1">
    <location>
        <begin position="228"/>
        <end position="283"/>
    </location>
</feature>
<feature type="compositionally biased region" description="Acidic residues" evidence="1">
    <location>
        <begin position="244"/>
        <end position="255"/>
    </location>
</feature>
<reference evidence="2" key="2">
    <citation type="submission" date="2010-05" db="EMBL/GenBank/DDBJ databases">
        <title>The Genome Sequence of Magnaporthe poae strain ATCC 64411.</title>
        <authorList>
            <consortium name="The Broad Institute Genome Sequencing Platform"/>
            <consortium name="Broad Institute Genome Sequencing Center for Infectious Disease"/>
            <person name="Ma L.-J."/>
            <person name="Dead R."/>
            <person name="Young S."/>
            <person name="Zeng Q."/>
            <person name="Koehrsen M."/>
            <person name="Alvarado L."/>
            <person name="Berlin A."/>
            <person name="Chapman S.B."/>
            <person name="Chen Z."/>
            <person name="Freedman E."/>
            <person name="Gellesch M."/>
            <person name="Goldberg J."/>
            <person name="Griggs A."/>
            <person name="Gujja S."/>
            <person name="Heilman E.R."/>
            <person name="Heiman D."/>
            <person name="Hepburn T."/>
            <person name="Howarth C."/>
            <person name="Jen D."/>
            <person name="Larson L."/>
            <person name="Mehta T."/>
            <person name="Neiman D."/>
            <person name="Pearson M."/>
            <person name="Roberts A."/>
            <person name="Saif S."/>
            <person name="Shea T."/>
            <person name="Shenoy N."/>
            <person name="Sisk P."/>
            <person name="Stolte C."/>
            <person name="Sykes S."/>
            <person name="Walk T."/>
            <person name="White J."/>
            <person name="Yandava C."/>
            <person name="Haas B."/>
            <person name="Nusbaum C."/>
            <person name="Birren B."/>
        </authorList>
    </citation>
    <scope>NUCLEOTIDE SEQUENCE</scope>
    <source>
        <strain evidence="2">ATCC 64411</strain>
    </source>
</reference>
<reference evidence="4" key="1">
    <citation type="submission" date="2010-05" db="EMBL/GenBank/DDBJ databases">
        <title>The genome sequence of Magnaporthe poae strain ATCC 64411.</title>
        <authorList>
            <person name="Ma L.-J."/>
            <person name="Dead R."/>
            <person name="Young S."/>
            <person name="Zeng Q."/>
            <person name="Koehrsen M."/>
            <person name="Alvarado L."/>
            <person name="Berlin A."/>
            <person name="Chapman S.B."/>
            <person name="Chen Z."/>
            <person name="Freedman E."/>
            <person name="Gellesch M."/>
            <person name="Goldberg J."/>
            <person name="Griggs A."/>
            <person name="Gujja S."/>
            <person name="Heilman E.R."/>
            <person name="Heiman D."/>
            <person name="Hepburn T."/>
            <person name="Howarth C."/>
            <person name="Jen D."/>
            <person name="Larson L."/>
            <person name="Mehta T."/>
            <person name="Neiman D."/>
            <person name="Pearson M."/>
            <person name="Roberts A."/>
            <person name="Saif S."/>
            <person name="Shea T."/>
            <person name="Shenoy N."/>
            <person name="Sisk P."/>
            <person name="Stolte C."/>
            <person name="Sykes S."/>
            <person name="Walk T."/>
            <person name="White J."/>
            <person name="Yandava C."/>
            <person name="Haas B."/>
            <person name="Nusbaum C."/>
            <person name="Birren B."/>
        </authorList>
    </citation>
    <scope>NUCLEOTIDE SEQUENCE [LARGE SCALE GENOMIC DNA]</scope>
    <source>
        <strain evidence="4">ATCC 64411 / 73-15</strain>
    </source>
</reference>
<dbReference type="EMBL" id="GL876974">
    <property type="protein sequence ID" value="KLU90020.1"/>
    <property type="molecule type" value="Genomic_DNA"/>
</dbReference>
<dbReference type="EMBL" id="ADBL01002198">
    <property type="status" value="NOT_ANNOTATED_CDS"/>
    <property type="molecule type" value="Genomic_DNA"/>
</dbReference>
<dbReference type="EnsemblFungi" id="MAPG_08987T0">
    <property type="protein sequence ID" value="MAPG_08987T0"/>
    <property type="gene ID" value="MAPG_08987"/>
</dbReference>
<name>A0A0C4E8R9_MAGP6</name>
<keyword evidence="4" id="KW-1185">Reference proteome</keyword>
<proteinExistence type="predicted"/>
<reference evidence="3" key="4">
    <citation type="journal article" date="2015" name="G3 (Bethesda)">
        <title>Genome sequences of three phytopathogenic species of the Magnaporthaceae family of fungi.</title>
        <authorList>
            <person name="Okagaki L.H."/>
            <person name="Nunes C.C."/>
            <person name="Sailsbery J."/>
            <person name="Clay B."/>
            <person name="Brown D."/>
            <person name="John T."/>
            <person name="Oh Y."/>
            <person name="Young N."/>
            <person name="Fitzgerald M."/>
            <person name="Haas B.J."/>
            <person name="Zeng Q."/>
            <person name="Young S."/>
            <person name="Adiconis X."/>
            <person name="Fan L."/>
            <person name="Levin J.Z."/>
            <person name="Mitchell T.K."/>
            <person name="Okubara P.A."/>
            <person name="Farman M.L."/>
            <person name="Kohn L.M."/>
            <person name="Birren B."/>
            <person name="Ma L.-J."/>
            <person name="Dean R.A."/>
        </authorList>
    </citation>
    <scope>NUCLEOTIDE SEQUENCE</scope>
    <source>
        <strain evidence="3">ATCC 64411 / 73-15</strain>
    </source>
</reference>
<feature type="region of interest" description="Disordered" evidence="1">
    <location>
        <begin position="1"/>
        <end position="116"/>
    </location>
</feature>
<evidence type="ECO:0000313" key="4">
    <source>
        <dbReference type="Proteomes" id="UP000011715"/>
    </source>
</evidence>
<feature type="compositionally biased region" description="Low complexity" evidence="1">
    <location>
        <begin position="256"/>
        <end position="266"/>
    </location>
</feature>
<feature type="region of interest" description="Disordered" evidence="1">
    <location>
        <begin position="380"/>
        <end position="404"/>
    </location>
</feature>